<keyword evidence="4" id="KW-0378">Hydrolase</keyword>
<dbReference type="EMBL" id="MNCJ02000327">
    <property type="protein sequence ID" value="KAF5778425.1"/>
    <property type="molecule type" value="Genomic_DNA"/>
</dbReference>
<evidence type="ECO:0000259" key="2">
    <source>
        <dbReference type="Pfam" id="PF00561"/>
    </source>
</evidence>
<feature type="signal peptide" evidence="1">
    <location>
        <begin position="1"/>
        <end position="27"/>
    </location>
</feature>
<feature type="chain" id="PRO_5041059801" evidence="1">
    <location>
        <begin position="28"/>
        <end position="228"/>
    </location>
</feature>
<organism evidence="4 5">
    <name type="scientific">Helianthus annuus</name>
    <name type="common">Common sunflower</name>
    <dbReference type="NCBI Taxonomy" id="4232"/>
    <lineage>
        <taxon>Eukaryota</taxon>
        <taxon>Viridiplantae</taxon>
        <taxon>Streptophyta</taxon>
        <taxon>Embryophyta</taxon>
        <taxon>Tracheophyta</taxon>
        <taxon>Spermatophyta</taxon>
        <taxon>Magnoliopsida</taxon>
        <taxon>eudicotyledons</taxon>
        <taxon>Gunneridae</taxon>
        <taxon>Pentapetalae</taxon>
        <taxon>asterids</taxon>
        <taxon>campanulids</taxon>
        <taxon>Asterales</taxon>
        <taxon>Asteraceae</taxon>
        <taxon>Asteroideae</taxon>
        <taxon>Heliantheae alliance</taxon>
        <taxon>Heliantheae</taxon>
        <taxon>Helianthus</taxon>
    </lineage>
</organism>
<evidence type="ECO:0000256" key="1">
    <source>
        <dbReference type="SAM" id="SignalP"/>
    </source>
</evidence>
<dbReference type="Gramene" id="mRNA:HanXRQr2_Chr12g0547321">
    <property type="protein sequence ID" value="CDS:HanXRQr2_Chr12g0547321.1"/>
    <property type="gene ID" value="HanXRQr2_Chr12g0547321"/>
</dbReference>
<feature type="domain" description="AB hydrolase-1" evidence="2">
    <location>
        <begin position="65"/>
        <end position="169"/>
    </location>
</feature>
<dbReference type="AlphaFoldDB" id="A0A251SVB1"/>
<dbReference type="Gene3D" id="3.40.50.1820">
    <property type="entry name" value="alpha/beta hydrolase"/>
    <property type="match status" value="1"/>
</dbReference>
<keyword evidence="5" id="KW-1185">Reference proteome</keyword>
<reference evidence="3" key="3">
    <citation type="submission" date="2020-06" db="EMBL/GenBank/DDBJ databases">
        <title>Helianthus annuus Genome sequencing and assembly Release 2.</title>
        <authorList>
            <person name="Gouzy J."/>
            <person name="Langlade N."/>
            <person name="Munos S."/>
        </authorList>
    </citation>
    <scope>NUCLEOTIDE SEQUENCE</scope>
    <source>
        <tissue evidence="3">Leaves</tissue>
    </source>
</reference>
<dbReference type="OMA" id="FDYRKES"/>
<evidence type="ECO:0000313" key="4">
    <source>
        <dbReference type="EMBL" id="OTG02196.1"/>
    </source>
</evidence>
<keyword evidence="1" id="KW-0732">Signal</keyword>
<dbReference type="GO" id="GO:0016787">
    <property type="term" value="F:hydrolase activity"/>
    <property type="evidence" value="ECO:0007669"/>
    <property type="project" value="UniProtKB-KW"/>
</dbReference>
<dbReference type="Pfam" id="PF00561">
    <property type="entry name" value="Abhydrolase_1"/>
    <property type="match status" value="1"/>
</dbReference>
<evidence type="ECO:0000313" key="3">
    <source>
        <dbReference type="EMBL" id="KAF5778425.1"/>
    </source>
</evidence>
<dbReference type="EMBL" id="CM007902">
    <property type="protein sequence ID" value="OTG02196.1"/>
    <property type="molecule type" value="Genomic_DNA"/>
</dbReference>
<dbReference type="SUPFAM" id="SSF53474">
    <property type="entry name" value="alpha/beta-Hydrolases"/>
    <property type="match status" value="1"/>
</dbReference>
<proteinExistence type="predicted"/>
<dbReference type="InterPro" id="IPR029058">
    <property type="entry name" value="AB_hydrolase_fold"/>
</dbReference>
<dbReference type="InterPro" id="IPR052370">
    <property type="entry name" value="Meta-cleavage_hydrolase"/>
</dbReference>
<gene>
    <name evidence="4" type="ORF">HannXRQ_Chr13g0410361</name>
    <name evidence="3" type="ORF">HanXRQr2_Chr12g0547321</name>
</gene>
<dbReference type="InParanoid" id="A0A251SVB1"/>
<dbReference type="InterPro" id="IPR000073">
    <property type="entry name" value="AB_hydrolase_1"/>
</dbReference>
<evidence type="ECO:0000313" key="5">
    <source>
        <dbReference type="Proteomes" id="UP000215914"/>
    </source>
</evidence>
<dbReference type="PANTHER" id="PTHR43139">
    <property type="entry name" value="SI:DKEY-122A22.2"/>
    <property type="match status" value="1"/>
</dbReference>
<dbReference type="PANTHER" id="PTHR43139:SF22">
    <property type="entry name" value="AB HYDROLASE-1 DOMAIN-CONTAINING PROTEIN"/>
    <property type="match status" value="1"/>
</dbReference>
<protein>
    <submittedName>
        <fullName evidence="3">Alpha/beta hydrolase-1</fullName>
    </submittedName>
    <submittedName>
        <fullName evidence="4">Putative alpha/Beta hydrolase fold protein</fullName>
    </submittedName>
</protein>
<reference evidence="4" key="2">
    <citation type="submission" date="2017-02" db="EMBL/GenBank/DDBJ databases">
        <title>Sunflower complete genome.</title>
        <authorList>
            <person name="Langlade N."/>
            <person name="Munos S."/>
        </authorList>
    </citation>
    <scope>NUCLEOTIDE SEQUENCE [LARGE SCALE GENOMIC DNA]</scope>
    <source>
        <tissue evidence="4">Leaves</tissue>
    </source>
</reference>
<reference evidence="3 5" key="1">
    <citation type="journal article" date="2017" name="Nature">
        <title>The sunflower genome provides insights into oil metabolism, flowering and Asterid evolution.</title>
        <authorList>
            <person name="Badouin H."/>
            <person name="Gouzy J."/>
            <person name="Grassa C.J."/>
            <person name="Murat F."/>
            <person name="Staton S.E."/>
            <person name="Cottret L."/>
            <person name="Lelandais-Briere C."/>
            <person name="Owens G.L."/>
            <person name="Carrere S."/>
            <person name="Mayjonade B."/>
            <person name="Legrand L."/>
            <person name="Gill N."/>
            <person name="Kane N.C."/>
            <person name="Bowers J.E."/>
            <person name="Hubner S."/>
            <person name="Bellec A."/>
            <person name="Berard A."/>
            <person name="Berges H."/>
            <person name="Blanchet N."/>
            <person name="Boniface M.C."/>
            <person name="Brunel D."/>
            <person name="Catrice O."/>
            <person name="Chaidir N."/>
            <person name="Claudel C."/>
            <person name="Donnadieu C."/>
            <person name="Faraut T."/>
            <person name="Fievet G."/>
            <person name="Helmstetter N."/>
            <person name="King M."/>
            <person name="Knapp S.J."/>
            <person name="Lai Z."/>
            <person name="Le Paslier M.C."/>
            <person name="Lippi Y."/>
            <person name="Lorenzon L."/>
            <person name="Mandel J.R."/>
            <person name="Marage G."/>
            <person name="Marchand G."/>
            <person name="Marquand E."/>
            <person name="Bret-Mestries E."/>
            <person name="Morien E."/>
            <person name="Nambeesan S."/>
            <person name="Nguyen T."/>
            <person name="Pegot-Espagnet P."/>
            <person name="Pouilly N."/>
            <person name="Raftis F."/>
            <person name="Sallet E."/>
            <person name="Schiex T."/>
            <person name="Thomas J."/>
            <person name="Vandecasteele C."/>
            <person name="Vares D."/>
            <person name="Vear F."/>
            <person name="Vautrin S."/>
            <person name="Crespi M."/>
            <person name="Mangin B."/>
            <person name="Burke J.M."/>
            <person name="Salse J."/>
            <person name="Munos S."/>
            <person name="Vincourt P."/>
            <person name="Rieseberg L.H."/>
            <person name="Langlade N.B."/>
        </authorList>
    </citation>
    <scope>NUCLEOTIDE SEQUENCE [LARGE SCALE GENOMIC DNA]</scope>
    <source>
        <strain evidence="5">cv. SF193</strain>
        <tissue evidence="3">Leaves</tissue>
    </source>
</reference>
<accession>A0A251SVB1</accession>
<sequence length="228" mass="25798">MIQRSNKMVNAFAVLTPLLHGLVKVAGLTPQTIEIVPGTLMNIWVPKETVTKKDQDLVFVPPTKPAVLFLHAFTMDGIFTWFPQVLALTREYAVYVPDLLFFGGSITDRNERSASFQAEFVAKGLGKLKVEKVTLVGLSYGGMVGFKMAELYPELVKSIVVSATVVELTESISSDFYKKFGFTRWSELLMPKTIGDMKRLFSFGFHKFPWLPNFVYRHFLEVSHELCF</sequence>
<dbReference type="Proteomes" id="UP000215914">
    <property type="component" value="Chromosome 13"/>
</dbReference>
<name>A0A251SVB1_HELAN</name>
<dbReference type="STRING" id="4232.A0A251SVB1"/>